<evidence type="ECO:0000256" key="3">
    <source>
        <dbReference type="ARBA" id="ARBA00012438"/>
    </source>
</evidence>
<dbReference type="Gene3D" id="3.40.50.2300">
    <property type="match status" value="1"/>
</dbReference>
<dbReference type="PROSITE" id="PS50113">
    <property type="entry name" value="PAC"/>
    <property type="match status" value="2"/>
</dbReference>
<evidence type="ECO:0000259" key="20">
    <source>
        <dbReference type="PROSITE" id="PS50112"/>
    </source>
</evidence>
<dbReference type="EC" id="2.7.13.3" evidence="3"/>
<evidence type="ECO:0000256" key="15">
    <source>
        <dbReference type="ARBA" id="ARBA00070152"/>
    </source>
</evidence>
<evidence type="ECO:0000256" key="17">
    <source>
        <dbReference type="SAM" id="Coils"/>
    </source>
</evidence>
<dbReference type="InterPro" id="IPR004358">
    <property type="entry name" value="Sig_transdc_His_kin-like_C"/>
</dbReference>
<dbReference type="InterPro" id="IPR011006">
    <property type="entry name" value="CheY-like_superfamily"/>
</dbReference>
<keyword evidence="13" id="KW-0131">Cell cycle</keyword>
<evidence type="ECO:0000256" key="16">
    <source>
        <dbReference type="PROSITE-ProRule" id="PRU00169"/>
    </source>
</evidence>
<dbReference type="SUPFAM" id="SSF55874">
    <property type="entry name" value="ATPase domain of HSP90 chaperone/DNA topoisomerase II/histidine kinase"/>
    <property type="match status" value="1"/>
</dbReference>
<evidence type="ECO:0000256" key="2">
    <source>
        <dbReference type="ARBA" id="ARBA00004370"/>
    </source>
</evidence>
<dbReference type="FunFam" id="1.10.287.130:FF:000038">
    <property type="entry name" value="Sensory transduction histidine kinase"/>
    <property type="match status" value="1"/>
</dbReference>
<dbReference type="GO" id="GO:0005524">
    <property type="term" value="F:ATP binding"/>
    <property type="evidence" value="ECO:0007669"/>
    <property type="project" value="UniProtKB-KW"/>
</dbReference>
<evidence type="ECO:0000256" key="13">
    <source>
        <dbReference type="ARBA" id="ARBA00023306"/>
    </source>
</evidence>
<dbReference type="CDD" id="cd00082">
    <property type="entry name" value="HisKA"/>
    <property type="match status" value="1"/>
</dbReference>
<dbReference type="Pfam" id="PF02518">
    <property type="entry name" value="HATPase_c"/>
    <property type="match status" value="1"/>
</dbReference>
<dbReference type="InterPro" id="IPR013767">
    <property type="entry name" value="PAS_fold"/>
</dbReference>
<dbReference type="NCBIfam" id="TIGR00229">
    <property type="entry name" value="sensory_box"/>
    <property type="match status" value="2"/>
</dbReference>
<evidence type="ECO:0000256" key="1">
    <source>
        <dbReference type="ARBA" id="ARBA00000085"/>
    </source>
</evidence>
<keyword evidence="5" id="KW-0808">Transferase</keyword>
<protein>
    <recommendedName>
        <fullName evidence="15">Virulence sensor protein BvgS</fullName>
        <ecNumber evidence="3">2.7.13.3</ecNumber>
    </recommendedName>
</protein>
<dbReference type="InterPro" id="IPR001789">
    <property type="entry name" value="Sig_transdc_resp-reg_receiver"/>
</dbReference>
<keyword evidence="6" id="KW-0732">Signal</keyword>
<dbReference type="PANTHER" id="PTHR43047">
    <property type="entry name" value="TWO-COMPONENT HISTIDINE PROTEIN KINASE"/>
    <property type="match status" value="1"/>
</dbReference>
<dbReference type="InterPro" id="IPR000014">
    <property type="entry name" value="PAS"/>
</dbReference>
<dbReference type="SMART" id="SM00387">
    <property type="entry name" value="HATPase_c"/>
    <property type="match status" value="1"/>
</dbReference>
<dbReference type="InterPro" id="IPR013656">
    <property type="entry name" value="PAS_4"/>
</dbReference>
<dbReference type="GO" id="GO:0016020">
    <property type="term" value="C:membrane"/>
    <property type="evidence" value="ECO:0007669"/>
    <property type="project" value="UniProtKB-SubCell"/>
</dbReference>
<dbReference type="GO" id="GO:0000155">
    <property type="term" value="F:phosphorelay sensor kinase activity"/>
    <property type="evidence" value="ECO:0007669"/>
    <property type="project" value="InterPro"/>
</dbReference>
<keyword evidence="9" id="KW-0067">ATP-binding</keyword>
<feature type="domain" description="Histidine kinase" evidence="18">
    <location>
        <begin position="304"/>
        <end position="523"/>
    </location>
</feature>
<evidence type="ECO:0000256" key="8">
    <source>
        <dbReference type="ARBA" id="ARBA00022777"/>
    </source>
</evidence>
<comment type="function">
    <text evidence="14">Member of the two-component regulatory system BvgS/BvgA. Phosphorylates BvgA via a four-step phosphorelay in response to environmental signals.</text>
</comment>
<dbReference type="RefSeq" id="WP_124539933.1">
    <property type="nucleotide sequence ID" value="NZ_QUSW01000002.1"/>
</dbReference>
<comment type="caution">
    <text evidence="22">The sequence shown here is derived from an EMBL/GenBank/DDBJ whole genome shotgun (WGS) entry which is preliminary data.</text>
</comment>
<evidence type="ECO:0000256" key="9">
    <source>
        <dbReference type="ARBA" id="ARBA00022840"/>
    </source>
</evidence>
<keyword evidence="7" id="KW-0547">Nucleotide-binding</keyword>
<dbReference type="InterPro" id="IPR001610">
    <property type="entry name" value="PAC"/>
</dbReference>
<proteinExistence type="predicted"/>
<dbReference type="InterPro" id="IPR000700">
    <property type="entry name" value="PAS-assoc_C"/>
</dbReference>
<name>A0A3N7HUN7_9BURK</name>
<accession>A0A3N7HUN7</accession>
<dbReference type="OrthoDB" id="9176737at2"/>
<dbReference type="Pfam" id="PF08448">
    <property type="entry name" value="PAS_4"/>
    <property type="match status" value="1"/>
</dbReference>
<evidence type="ECO:0000256" key="11">
    <source>
        <dbReference type="ARBA" id="ARBA00023026"/>
    </source>
</evidence>
<dbReference type="PROSITE" id="PS50110">
    <property type="entry name" value="RESPONSE_REGULATORY"/>
    <property type="match status" value="1"/>
</dbReference>
<feature type="domain" description="PAS" evidence="20">
    <location>
        <begin position="16"/>
        <end position="85"/>
    </location>
</feature>
<dbReference type="CDD" id="cd17546">
    <property type="entry name" value="REC_hyHK_CKI1_RcsC-like"/>
    <property type="match status" value="1"/>
</dbReference>
<keyword evidence="10" id="KW-0902">Two-component regulatory system</keyword>
<dbReference type="InterPro" id="IPR036890">
    <property type="entry name" value="HATPase_C_sf"/>
</dbReference>
<feature type="coiled-coil region" evidence="17">
    <location>
        <begin position="259"/>
        <end position="297"/>
    </location>
</feature>
<evidence type="ECO:0000259" key="18">
    <source>
        <dbReference type="PROSITE" id="PS50109"/>
    </source>
</evidence>
<dbReference type="Gene3D" id="3.30.450.20">
    <property type="entry name" value="PAS domain"/>
    <property type="match status" value="2"/>
</dbReference>
<dbReference type="Proteomes" id="UP000267464">
    <property type="component" value="Unassembled WGS sequence"/>
</dbReference>
<dbReference type="SUPFAM" id="SSF52172">
    <property type="entry name" value="CheY-like"/>
    <property type="match status" value="1"/>
</dbReference>
<dbReference type="SMART" id="SM00091">
    <property type="entry name" value="PAS"/>
    <property type="match status" value="2"/>
</dbReference>
<evidence type="ECO:0000256" key="10">
    <source>
        <dbReference type="ARBA" id="ARBA00023012"/>
    </source>
</evidence>
<feature type="domain" description="PAS" evidence="20">
    <location>
        <begin position="141"/>
        <end position="178"/>
    </location>
</feature>
<evidence type="ECO:0000256" key="5">
    <source>
        <dbReference type="ARBA" id="ARBA00022679"/>
    </source>
</evidence>
<comment type="subcellular location">
    <subcellularLocation>
        <location evidence="2">Membrane</location>
    </subcellularLocation>
</comment>
<sequence>MASNPGGADSPGGSATVALLESIIGQSPVAVHVKDLDGRYILVNRRFEALHGLAASDVLGRDDSTIYPADHAARVRAVDQEVVATRALVEEEEVAPLDEDTYSLLTSKFPLLDAAGEPFAICGISIDISERKRAEEALRRSEEEYQSTVEDAIEGITRVSLQGQMLTANPAFAHMLGYDWVDELLDAMTDVRRHLWVNPQERDAIMLTLLEHGSVEGQEIELRRKDGGTLWVSASTRLVRDASGKAQYVETFASDISERKRVEAELRMHQDHLEELVKERTAELTQAKEEAEIANQAKSTFLASMSHELRTPLNAVLGFAQILQIDQSLTPRQRHSLETIQHGGEQLLALINDILDLAKIEAGHMELAIAPLPLHEFIRVIADIIRVKADQKNVHFRCDMAAELPAAMQADERRLRQVLLNLLSNAVKFTDRGEVRLRVAKARGDATALRFEVEDTGVGIEPEHLEKIFLPFEQVGRAASRAGGTGLGLAISRQLVRAMGGEIHVDSQAGQGSCFWFELRLPVVDAPLMNSAARTEVTGYEGSRRCLLVADDVPANRALLVELLAPLGFVIEEAGDGEAMLVQASAAAPDLVIADIVMPRLDGLQATQQMRRTPGLEAVPVLLVSATVSGADSDRYLAAGANAFLPKPLDVRSLLQRIGELLDLRWTFAQPAPMPDGAAPLVPPPQPTLQALARLAQRGEMRGVREAANQLRALGEQYKPFADRLLWLAERFESRAITELIQHHLQP</sequence>
<evidence type="ECO:0000256" key="14">
    <source>
        <dbReference type="ARBA" id="ARBA00058004"/>
    </source>
</evidence>
<evidence type="ECO:0000313" key="23">
    <source>
        <dbReference type="Proteomes" id="UP000267464"/>
    </source>
</evidence>
<feature type="domain" description="Response regulatory" evidence="19">
    <location>
        <begin position="546"/>
        <end position="662"/>
    </location>
</feature>
<dbReference type="InterPro" id="IPR035965">
    <property type="entry name" value="PAS-like_dom_sf"/>
</dbReference>
<gene>
    <name evidence="22" type="ORF">DZC73_09220</name>
</gene>
<evidence type="ECO:0000256" key="12">
    <source>
        <dbReference type="ARBA" id="ARBA00023136"/>
    </source>
</evidence>
<dbReference type="InterPro" id="IPR003661">
    <property type="entry name" value="HisK_dim/P_dom"/>
</dbReference>
<dbReference type="Pfam" id="PF00989">
    <property type="entry name" value="PAS"/>
    <property type="match status" value="1"/>
</dbReference>
<dbReference type="Gene3D" id="1.10.287.130">
    <property type="match status" value="1"/>
</dbReference>
<dbReference type="PROSITE" id="PS50112">
    <property type="entry name" value="PAS"/>
    <property type="match status" value="2"/>
</dbReference>
<dbReference type="EMBL" id="QUSW01000002">
    <property type="protein sequence ID" value="RQP25026.1"/>
    <property type="molecule type" value="Genomic_DNA"/>
</dbReference>
<dbReference type="SUPFAM" id="SSF55785">
    <property type="entry name" value="PYP-like sensor domain (PAS domain)"/>
    <property type="match status" value="2"/>
</dbReference>
<dbReference type="PROSITE" id="PS50109">
    <property type="entry name" value="HIS_KIN"/>
    <property type="match status" value="1"/>
</dbReference>
<evidence type="ECO:0000313" key="22">
    <source>
        <dbReference type="EMBL" id="RQP25026.1"/>
    </source>
</evidence>
<dbReference type="PANTHER" id="PTHR43047:SF64">
    <property type="entry name" value="HISTIDINE KINASE CONTAINING CHEY-HOMOLOGOUS RECEIVER DOMAIN AND PAS DOMAIN-RELATED"/>
    <property type="match status" value="1"/>
</dbReference>
<dbReference type="Pfam" id="PF00072">
    <property type="entry name" value="Response_reg"/>
    <property type="match status" value="1"/>
</dbReference>
<evidence type="ECO:0000256" key="6">
    <source>
        <dbReference type="ARBA" id="ARBA00022729"/>
    </source>
</evidence>
<dbReference type="PRINTS" id="PR00344">
    <property type="entry name" value="BCTRLSENSOR"/>
</dbReference>
<comment type="catalytic activity">
    <reaction evidence="1">
        <text>ATP + protein L-histidine = ADP + protein N-phospho-L-histidine.</text>
        <dbReference type="EC" id="2.7.13.3"/>
    </reaction>
</comment>
<reference evidence="22 23" key="2">
    <citation type="submission" date="2018-12" db="EMBL/GenBank/DDBJ databases">
        <title>Rhizobacter gummiphilus sp. nov., a rubber-degrading bacterium isolated from the soil of a botanical garden in Japan.</title>
        <authorList>
            <person name="Shunsuke S.S."/>
        </authorList>
    </citation>
    <scope>NUCLEOTIDE SEQUENCE [LARGE SCALE GENOMIC DNA]</scope>
    <source>
        <strain evidence="22 23">S-16</strain>
    </source>
</reference>
<keyword evidence="17" id="KW-0175">Coiled coil</keyword>
<dbReference type="AlphaFoldDB" id="A0A3N7HUN7"/>
<dbReference type="SMART" id="SM00086">
    <property type="entry name" value="PAC"/>
    <property type="match status" value="1"/>
</dbReference>
<keyword evidence="8 22" id="KW-0418">Kinase</keyword>
<keyword evidence="23" id="KW-1185">Reference proteome</keyword>
<keyword evidence="11" id="KW-0843">Virulence</keyword>
<evidence type="ECO:0000256" key="4">
    <source>
        <dbReference type="ARBA" id="ARBA00022553"/>
    </source>
</evidence>
<dbReference type="SMART" id="SM00388">
    <property type="entry name" value="HisKA"/>
    <property type="match status" value="1"/>
</dbReference>
<dbReference type="CDD" id="cd16922">
    <property type="entry name" value="HATPase_EvgS-ArcB-TorS-like"/>
    <property type="match status" value="1"/>
</dbReference>
<dbReference type="Pfam" id="PF00512">
    <property type="entry name" value="HisKA"/>
    <property type="match status" value="1"/>
</dbReference>
<feature type="domain" description="PAC" evidence="21">
    <location>
        <begin position="88"/>
        <end position="140"/>
    </location>
</feature>
<evidence type="ECO:0000259" key="19">
    <source>
        <dbReference type="PROSITE" id="PS50110"/>
    </source>
</evidence>
<dbReference type="InterPro" id="IPR005467">
    <property type="entry name" value="His_kinase_dom"/>
</dbReference>
<feature type="modified residue" description="4-aspartylphosphate" evidence="16">
    <location>
        <position position="595"/>
    </location>
</feature>
<dbReference type="Gene3D" id="3.30.565.10">
    <property type="entry name" value="Histidine kinase-like ATPase, C-terminal domain"/>
    <property type="match status" value="1"/>
</dbReference>
<keyword evidence="12" id="KW-0472">Membrane</keyword>
<evidence type="ECO:0000256" key="7">
    <source>
        <dbReference type="ARBA" id="ARBA00022741"/>
    </source>
</evidence>
<dbReference type="InterPro" id="IPR003594">
    <property type="entry name" value="HATPase_dom"/>
</dbReference>
<evidence type="ECO:0000259" key="21">
    <source>
        <dbReference type="PROSITE" id="PS50113"/>
    </source>
</evidence>
<feature type="domain" description="PAC" evidence="21">
    <location>
        <begin position="216"/>
        <end position="268"/>
    </location>
</feature>
<dbReference type="CDD" id="cd00130">
    <property type="entry name" value="PAS"/>
    <property type="match status" value="2"/>
</dbReference>
<dbReference type="SUPFAM" id="SSF47384">
    <property type="entry name" value="Homodimeric domain of signal transducing histidine kinase"/>
    <property type="match status" value="1"/>
</dbReference>
<organism evidence="22 23">
    <name type="scientific">Piscinibacter terrae</name>
    <dbReference type="NCBI Taxonomy" id="2496871"/>
    <lineage>
        <taxon>Bacteria</taxon>
        <taxon>Pseudomonadati</taxon>
        <taxon>Pseudomonadota</taxon>
        <taxon>Betaproteobacteria</taxon>
        <taxon>Burkholderiales</taxon>
        <taxon>Sphaerotilaceae</taxon>
        <taxon>Piscinibacter</taxon>
    </lineage>
</organism>
<dbReference type="SMART" id="SM00448">
    <property type="entry name" value="REC"/>
    <property type="match status" value="1"/>
</dbReference>
<dbReference type="FunFam" id="3.30.565.10:FF:000010">
    <property type="entry name" value="Sensor histidine kinase RcsC"/>
    <property type="match status" value="1"/>
</dbReference>
<reference evidence="22 23" key="1">
    <citation type="submission" date="2018-08" db="EMBL/GenBank/DDBJ databases">
        <authorList>
            <person name="Khan S.A."/>
            <person name="Jeon C.O."/>
            <person name="Chun B.H."/>
            <person name="Jeong S.E."/>
        </authorList>
    </citation>
    <scope>NUCLEOTIDE SEQUENCE [LARGE SCALE GENOMIC DNA]</scope>
    <source>
        <strain evidence="22 23">S-16</strain>
    </source>
</reference>
<dbReference type="InterPro" id="IPR036097">
    <property type="entry name" value="HisK_dim/P_sf"/>
</dbReference>
<keyword evidence="4 16" id="KW-0597">Phosphoprotein</keyword>